<proteinExistence type="inferred from homology"/>
<dbReference type="AlphaFoldDB" id="A0A3Q2WI48"/>
<dbReference type="GO" id="GO:0048280">
    <property type="term" value="P:vesicle fusion with Golgi apparatus"/>
    <property type="evidence" value="ECO:0007669"/>
    <property type="project" value="InterPro"/>
</dbReference>
<evidence type="ECO:0000256" key="18">
    <source>
        <dbReference type="ARBA" id="ARBA00083407"/>
    </source>
</evidence>
<feature type="domain" description="Vesicle tethering protein Uso1/P115-like head" evidence="22">
    <location>
        <begin position="350"/>
        <end position="630"/>
    </location>
</feature>
<protein>
    <recommendedName>
        <fullName evidence="4">General vesicular transport factor p115</fullName>
    </recommendedName>
    <alternativeName>
        <fullName evidence="16">Protein USO1 homolog</fullName>
    </alternativeName>
    <alternativeName>
        <fullName evidence="17">Transcytosis-associated protein</fullName>
    </alternativeName>
    <alternativeName>
        <fullName evidence="18">Vesicle-docking protein</fullName>
    </alternativeName>
</protein>
<dbReference type="Ensembl" id="ENSHBUT00000006469.1">
    <property type="protein sequence ID" value="ENSHBUP00000025246.1"/>
    <property type="gene ID" value="ENSHBUG00000007291.1"/>
</dbReference>
<keyword evidence="25" id="KW-1185">Reference proteome</keyword>
<evidence type="ECO:0000256" key="16">
    <source>
        <dbReference type="ARBA" id="ARBA00075954"/>
    </source>
</evidence>
<reference evidence="24" key="1">
    <citation type="submission" date="2025-08" db="UniProtKB">
        <authorList>
            <consortium name="Ensembl"/>
        </authorList>
    </citation>
    <scope>IDENTIFICATION</scope>
</reference>
<evidence type="ECO:0000256" key="14">
    <source>
        <dbReference type="ARBA" id="ARBA00023136"/>
    </source>
</evidence>
<evidence type="ECO:0000256" key="13">
    <source>
        <dbReference type="ARBA" id="ARBA00023054"/>
    </source>
</evidence>
<keyword evidence="5" id="KW-0813">Transport</keyword>
<evidence type="ECO:0000256" key="19">
    <source>
        <dbReference type="PROSITE-ProRule" id="PRU00259"/>
    </source>
</evidence>
<evidence type="ECO:0000256" key="20">
    <source>
        <dbReference type="SAM" id="Coils"/>
    </source>
</evidence>
<evidence type="ECO:0000256" key="10">
    <source>
        <dbReference type="ARBA" id="ARBA00022927"/>
    </source>
</evidence>
<dbReference type="RefSeq" id="XP_005932423.1">
    <property type="nucleotide sequence ID" value="XM_005932361.3"/>
</dbReference>
<dbReference type="PANTHER" id="PTHR10013:SF0">
    <property type="entry name" value="GENERAL VESICULAR TRANSPORT FACTOR P115"/>
    <property type="match status" value="1"/>
</dbReference>
<keyword evidence="8" id="KW-0677">Repeat</keyword>
<dbReference type="GeneID" id="102309431"/>
<dbReference type="GO" id="GO:0005829">
    <property type="term" value="C:cytosol"/>
    <property type="evidence" value="ECO:0007669"/>
    <property type="project" value="UniProtKB-SubCell"/>
</dbReference>
<dbReference type="GeneTree" id="ENSGT00390000017018"/>
<keyword evidence="12" id="KW-0333">Golgi apparatus</keyword>
<keyword evidence="6" id="KW-0963">Cytoplasm</keyword>
<dbReference type="InterPro" id="IPR024095">
    <property type="entry name" value="Vesicle_P115"/>
</dbReference>
<organism evidence="24 25">
    <name type="scientific">Haplochromis burtoni</name>
    <name type="common">Burton's mouthbrooder</name>
    <name type="synonym">Chromis burtoni</name>
    <dbReference type="NCBI Taxonomy" id="8153"/>
    <lineage>
        <taxon>Eukaryota</taxon>
        <taxon>Metazoa</taxon>
        <taxon>Chordata</taxon>
        <taxon>Craniata</taxon>
        <taxon>Vertebrata</taxon>
        <taxon>Euteleostomi</taxon>
        <taxon>Actinopterygii</taxon>
        <taxon>Neopterygii</taxon>
        <taxon>Teleostei</taxon>
        <taxon>Neoteleostei</taxon>
        <taxon>Acanthomorphata</taxon>
        <taxon>Ovalentaria</taxon>
        <taxon>Cichlomorphae</taxon>
        <taxon>Cichliformes</taxon>
        <taxon>Cichlidae</taxon>
        <taxon>African cichlids</taxon>
        <taxon>Pseudocrenilabrinae</taxon>
        <taxon>Haplochromini</taxon>
        <taxon>Haplochromis</taxon>
    </lineage>
</organism>
<evidence type="ECO:0000256" key="17">
    <source>
        <dbReference type="ARBA" id="ARBA00080851"/>
    </source>
</evidence>
<evidence type="ECO:0000256" key="2">
    <source>
        <dbReference type="ARBA" id="ARBA00004514"/>
    </source>
</evidence>
<evidence type="ECO:0000259" key="22">
    <source>
        <dbReference type="Pfam" id="PF04869"/>
    </source>
</evidence>
<keyword evidence="13 20" id="KW-0175">Coiled coil</keyword>
<dbReference type="Pfam" id="PF04869">
    <property type="entry name" value="Uso1_p115_head"/>
    <property type="match status" value="1"/>
</dbReference>
<dbReference type="InterPro" id="IPR000225">
    <property type="entry name" value="Armadillo"/>
</dbReference>
<dbReference type="GO" id="GO:0048211">
    <property type="term" value="P:Golgi vesicle docking"/>
    <property type="evidence" value="ECO:0007669"/>
    <property type="project" value="TreeGrafter"/>
</dbReference>
<dbReference type="InterPro" id="IPR016024">
    <property type="entry name" value="ARM-type_fold"/>
</dbReference>
<evidence type="ECO:0000256" key="15">
    <source>
        <dbReference type="ARBA" id="ARBA00058762"/>
    </source>
</evidence>
<dbReference type="InterPro" id="IPR006953">
    <property type="entry name" value="Vesicle_Uso1_P115_head"/>
</dbReference>
<comment type="function">
    <text evidence="15">General vesicular transport factor required for intercisternal transport in the Golgi stack; it is required for transcytotic fusion and/or subsequent binding of the vesicles to the target membrane. May well act as a vesicular anchor by interacting with the target membrane and holding the vesicular and target membranes in proximity.</text>
</comment>
<dbReference type="GO" id="GO:0000139">
    <property type="term" value="C:Golgi membrane"/>
    <property type="evidence" value="ECO:0007669"/>
    <property type="project" value="UniProtKB-SubCell"/>
</dbReference>
<dbReference type="Pfam" id="PF18770">
    <property type="entry name" value="Arm_vescicular"/>
    <property type="match status" value="1"/>
</dbReference>
<evidence type="ECO:0000313" key="25">
    <source>
        <dbReference type="Proteomes" id="UP000264840"/>
    </source>
</evidence>
<dbReference type="Pfam" id="PF04871">
    <property type="entry name" value="Uso1_p115_C"/>
    <property type="match status" value="1"/>
</dbReference>
<dbReference type="InterPro" id="IPR041209">
    <property type="entry name" value="P115_Arm_rpt"/>
</dbReference>
<feature type="region of interest" description="Disordered" evidence="21">
    <location>
        <begin position="924"/>
        <end position="952"/>
    </location>
</feature>
<dbReference type="GO" id="GO:0006886">
    <property type="term" value="P:intracellular protein transport"/>
    <property type="evidence" value="ECO:0007669"/>
    <property type="project" value="InterPro"/>
</dbReference>
<dbReference type="Gene3D" id="1.25.10.10">
    <property type="entry name" value="Leucine-rich Repeat Variant"/>
    <property type="match status" value="1"/>
</dbReference>
<evidence type="ECO:0000259" key="23">
    <source>
        <dbReference type="Pfam" id="PF04871"/>
    </source>
</evidence>
<feature type="repeat" description="ARM" evidence="19">
    <location>
        <begin position="60"/>
        <end position="97"/>
    </location>
</feature>
<evidence type="ECO:0000256" key="3">
    <source>
        <dbReference type="ARBA" id="ARBA00006960"/>
    </source>
</evidence>
<evidence type="ECO:0000256" key="11">
    <source>
        <dbReference type="ARBA" id="ARBA00022990"/>
    </source>
</evidence>
<dbReference type="SUPFAM" id="SSF48371">
    <property type="entry name" value="ARM repeat"/>
    <property type="match status" value="1"/>
</dbReference>
<dbReference type="InterPro" id="IPR011989">
    <property type="entry name" value="ARM-like"/>
</dbReference>
<keyword evidence="14" id="KW-0472">Membrane</keyword>
<evidence type="ECO:0000313" key="24">
    <source>
        <dbReference type="Ensembl" id="ENSHBUP00000025246.1"/>
    </source>
</evidence>
<feature type="coiled-coil region" evidence="20">
    <location>
        <begin position="783"/>
        <end position="810"/>
    </location>
</feature>
<sequence length="952" mass="106326">MNFFRGVISGQAAGPQPSGAETIQKLCDRVASSTLLEDRRDAVRALKSLSKKYRMEVGTQAMDHLINILQTDRSDSEILGYALDTLYNVICNDEEEEQDESEDENAQKQADDLGLQFTDTFVQDPEHVTLLLTLLEEFDFHVRWPGVKLLTALLKNQGPQIQGIILVSPMGVSRLMDLLADSREVIRNDGLLLLQQLTKGNAAIQKIVAFENAFERLLDIITEEGSSDGGIVVEDCLLLLLNLLKNNSSNQNFFKEGSYIQRMKPWFEVGDDNSGWSAQKVTNLHLMLQLVRVMVSPVNSPGATASCQKSMFQCGLLQQLCTILMATGVPADILTETINTVSEVIRGSQVNQDYFASVNAPSNPPRPAIVVLLMSMVNERQPFVLRCAVLYCFQCFLYKNQKGQGEIVATLLPSTIDANSISAGQLLCGGLFSADSLSNWCAAVALAHALQDNLTQKEQLLRVQLATSLGKPPVSLLQQCTNILSQGSKVQTRVGLLMLLCTWISNCPIAVTHFLHNQENVPFLTAQISENLGEDERLVQGLCALLLGICIYYNDNSLENYTKEKLKQLIEKRIGKENFVEKLCFITKHELYSRAAQKPQPVFPSPEQMLFDHEFTKLVKELEGVITKAVHKSSEEEKKEEEVKKTLEQHDNIVTQYKELIREQDAQLQELKEQVACMTSQNEQLQATITQQQSQIQQHKDQYNILKLKLAKENQGQSNSQGDGSQVNGLQTEELTQLREEVEELRKQHSLLQTQLGDKDALISSLKSGAAQTAEGPAGGSDNTELLQELEALRSQVQSQSTEIGQLKMERQDLLRRAEVGCSDTLPSSDSSLDAAKMAELESRLGAQTSEMERLKAEVKNLSESRAELEKRLDSTTSTVAILQTEKEKLQTDVQESKKEQDDLLMLLADQDQKITNLKKRLKELGETVEDEDDLDTRDQTDDDDEEDEDED</sequence>
<comment type="similarity">
    <text evidence="3">Belongs to the VDP/USO1/EDE1 family.</text>
</comment>
<evidence type="ECO:0000256" key="8">
    <source>
        <dbReference type="ARBA" id="ARBA00022737"/>
    </source>
</evidence>
<keyword evidence="7" id="KW-0597">Phosphoprotein</keyword>
<dbReference type="FunFam" id="1.25.10.10:FF:000054">
    <property type="entry name" value="General vesicular transport factor p115"/>
    <property type="match status" value="1"/>
</dbReference>
<dbReference type="PANTHER" id="PTHR10013">
    <property type="entry name" value="GENERAL VESICULAR TRANSPORT FACTOR P115"/>
    <property type="match status" value="1"/>
</dbReference>
<evidence type="ECO:0000256" key="21">
    <source>
        <dbReference type="SAM" id="MobiDB-lite"/>
    </source>
</evidence>
<keyword evidence="9" id="KW-0931">ER-Golgi transport</keyword>
<dbReference type="GO" id="GO:0005783">
    <property type="term" value="C:endoplasmic reticulum"/>
    <property type="evidence" value="ECO:0007669"/>
    <property type="project" value="TreeGrafter"/>
</dbReference>
<keyword evidence="10" id="KW-0653">Protein transport</keyword>
<evidence type="ECO:0000256" key="6">
    <source>
        <dbReference type="ARBA" id="ARBA00022490"/>
    </source>
</evidence>
<dbReference type="GO" id="GO:0012507">
    <property type="term" value="C:ER to Golgi transport vesicle membrane"/>
    <property type="evidence" value="ECO:0007669"/>
    <property type="project" value="TreeGrafter"/>
</dbReference>
<dbReference type="InterPro" id="IPR006955">
    <property type="entry name" value="Uso1_p115_C"/>
</dbReference>
<dbReference type="Proteomes" id="UP000264840">
    <property type="component" value="Unplaced"/>
</dbReference>
<reference evidence="24" key="2">
    <citation type="submission" date="2025-09" db="UniProtKB">
        <authorList>
            <consortium name="Ensembl"/>
        </authorList>
    </citation>
    <scope>IDENTIFICATION</scope>
</reference>
<dbReference type="PROSITE" id="PS50176">
    <property type="entry name" value="ARM_REPEAT"/>
    <property type="match status" value="1"/>
</dbReference>
<dbReference type="GO" id="GO:0006888">
    <property type="term" value="P:endoplasmic reticulum to Golgi vesicle-mediated transport"/>
    <property type="evidence" value="ECO:0007669"/>
    <property type="project" value="TreeGrafter"/>
</dbReference>
<evidence type="ECO:0000256" key="1">
    <source>
        <dbReference type="ARBA" id="ARBA00004395"/>
    </source>
</evidence>
<evidence type="ECO:0000256" key="9">
    <source>
        <dbReference type="ARBA" id="ARBA00022892"/>
    </source>
</evidence>
<dbReference type="CTD" id="8615"/>
<dbReference type="GO" id="GO:0045056">
    <property type="term" value="P:transcytosis"/>
    <property type="evidence" value="ECO:0007669"/>
    <property type="project" value="TreeGrafter"/>
</dbReference>
<accession>A0A3Q2WI48</accession>
<feature type="domain" description="Uso1/p115-like vesicle tethering protein C-terminal" evidence="23">
    <location>
        <begin position="838"/>
        <end position="950"/>
    </location>
</feature>
<dbReference type="GO" id="GO:0005795">
    <property type="term" value="C:Golgi stack"/>
    <property type="evidence" value="ECO:0007669"/>
    <property type="project" value="TreeGrafter"/>
</dbReference>
<feature type="compositionally biased region" description="Acidic residues" evidence="21">
    <location>
        <begin position="927"/>
        <end position="952"/>
    </location>
</feature>
<name>A0A3Q2WI48_HAPBU</name>
<keyword evidence="11" id="KW-0007">Acetylation</keyword>
<evidence type="ECO:0000256" key="4">
    <source>
        <dbReference type="ARBA" id="ARBA00018243"/>
    </source>
</evidence>
<evidence type="ECO:0000256" key="5">
    <source>
        <dbReference type="ARBA" id="ARBA00022448"/>
    </source>
</evidence>
<comment type="subcellular location">
    <subcellularLocation>
        <location evidence="2">Cytoplasm</location>
        <location evidence="2">Cytosol</location>
    </subcellularLocation>
    <subcellularLocation>
        <location evidence="1">Golgi apparatus membrane</location>
        <topology evidence="1">Peripheral membrane protein</topology>
    </subcellularLocation>
</comment>
<evidence type="ECO:0000256" key="7">
    <source>
        <dbReference type="ARBA" id="ARBA00022553"/>
    </source>
</evidence>
<feature type="coiled-coil region" evidence="20">
    <location>
        <begin position="654"/>
        <end position="755"/>
    </location>
</feature>
<evidence type="ECO:0000256" key="12">
    <source>
        <dbReference type="ARBA" id="ARBA00023034"/>
    </source>
</evidence>